<dbReference type="Gene3D" id="2.60.120.260">
    <property type="entry name" value="Galactose-binding domain-like"/>
    <property type="match status" value="1"/>
</dbReference>
<dbReference type="SMART" id="SM01217">
    <property type="entry name" value="Fn3_like"/>
    <property type="match status" value="1"/>
</dbReference>
<dbReference type="InterPro" id="IPR002772">
    <property type="entry name" value="Glyco_hydro_3_C"/>
</dbReference>
<dbReference type="Pfam" id="PF14310">
    <property type="entry name" value="Fn3-like"/>
    <property type="match status" value="1"/>
</dbReference>
<organism evidence="11 12">
    <name type="scientific">Sporothrix eucalyptigena</name>
    <dbReference type="NCBI Taxonomy" id="1812306"/>
    <lineage>
        <taxon>Eukaryota</taxon>
        <taxon>Fungi</taxon>
        <taxon>Dikarya</taxon>
        <taxon>Ascomycota</taxon>
        <taxon>Pezizomycotina</taxon>
        <taxon>Sordariomycetes</taxon>
        <taxon>Sordariomycetidae</taxon>
        <taxon>Ophiostomatales</taxon>
        <taxon>Ophiostomataceae</taxon>
        <taxon>Sporothrix</taxon>
    </lineage>
</organism>
<dbReference type="SMART" id="SM00758">
    <property type="entry name" value="PA14"/>
    <property type="match status" value="1"/>
</dbReference>
<dbReference type="Pfam" id="PF00933">
    <property type="entry name" value="Glyco_hydro_3"/>
    <property type="match status" value="1"/>
</dbReference>
<dbReference type="InterPro" id="IPR011658">
    <property type="entry name" value="PA14_dom"/>
</dbReference>
<dbReference type="Gene3D" id="3.40.50.1700">
    <property type="entry name" value="Glycoside hydrolase family 3 C-terminal domain"/>
    <property type="match status" value="1"/>
</dbReference>
<evidence type="ECO:0000256" key="9">
    <source>
        <dbReference type="ARBA" id="ARBA00023326"/>
    </source>
</evidence>
<keyword evidence="9" id="KW-0624">Polysaccharide degradation</keyword>
<dbReference type="Pfam" id="PF07691">
    <property type="entry name" value="PA14"/>
    <property type="match status" value="1"/>
</dbReference>
<dbReference type="InterPro" id="IPR026891">
    <property type="entry name" value="Fn3-like"/>
</dbReference>
<comment type="catalytic activity">
    <reaction evidence="1">
        <text>Hydrolysis of terminal, non-reducing beta-D-glucosyl residues with release of beta-D-glucose.</text>
        <dbReference type="EC" id="3.2.1.21"/>
    </reaction>
</comment>
<proteinExistence type="inferred from homology"/>
<evidence type="ECO:0000256" key="6">
    <source>
        <dbReference type="ARBA" id="ARBA00023180"/>
    </source>
</evidence>
<dbReference type="PANTHER" id="PTHR42715:SF3">
    <property type="entry name" value="BETA-GLUCOSIDASE B-RELATED"/>
    <property type="match status" value="1"/>
</dbReference>
<comment type="similarity">
    <text evidence="3">Belongs to the glycosyl hydrolase 3 family.</text>
</comment>
<dbReference type="Proteomes" id="UP001642482">
    <property type="component" value="Unassembled WGS sequence"/>
</dbReference>
<dbReference type="PANTHER" id="PTHR42715">
    <property type="entry name" value="BETA-GLUCOSIDASE"/>
    <property type="match status" value="1"/>
</dbReference>
<dbReference type="Gene3D" id="3.20.20.300">
    <property type="entry name" value="Glycoside hydrolase, family 3, N-terminal domain"/>
    <property type="match status" value="1"/>
</dbReference>
<comment type="caution">
    <text evidence="11">The sequence shown here is derived from an EMBL/GenBank/DDBJ whole genome shotgun (WGS) entry which is preliminary data.</text>
</comment>
<dbReference type="InterPro" id="IPR013783">
    <property type="entry name" value="Ig-like_fold"/>
</dbReference>
<dbReference type="PROSITE" id="PS51820">
    <property type="entry name" value="PA14"/>
    <property type="match status" value="1"/>
</dbReference>
<dbReference type="InterPro" id="IPR017853">
    <property type="entry name" value="GH"/>
</dbReference>
<evidence type="ECO:0000256" key="8">
    <source>
        <dbReference type="ARBA" id="ARBA00023295"/>
    </source>
</evidence>
<feature type="domain" description="PA14" evidence="10">
    <location>
        <begin position="405"/>
        <end position="561"/>
    </location>
</feature>
<dbReference type="InterPro" id="IPR001764">
    <property type="entry name" value="Glyco_hydro_3_N"/>
</dbReference>
<reference evidence="11 12" key="1">
    <citation type="submission" date="2024-01" db="EMBL/GenBank/DDBJ databases">
        <authorList>
            <person name="Allen C."/>
            <person name="Tagirdzhanova G."/>
        </authorList>
    </citation>
    <scope>NUCLEOTIDE SEQUENCE [LARGE SCALE GENOMIC DNA]</scope>
</reference>
<evidence type="ECO:0000256" key="7">
    <source>
        <dbReference type="ARBA" id="ARBA00023277"/>
    </source>
</evidence>
<dbReference type="InterPro" id="IPR036881">
    <property type="entry name" value="Glyco_hydro_3_C_sf"/>
</dbReference>
<sequence length="854" mass="93163">MLSDAEITETVQQLTLEEKISMLVGQNGWETRAIDRLNIPALKVSDGPNGARGAEIFDGPTAACFPACVSLAATFDPELAWKIGEALGQEAETKGAHVVLGPTVCLHRSPLGGRNFEAFSEDPLLTGIMASGYVRGMQESSRVGATVKHFVANEQETRRFDVDETIAERALREIYLKPFEIVVKEADPWCMMMAYNKINGKYIDDQPNYLTDVLRKEWGWTGHMMSDWGAASNVGNSIKQGLDLEMPGPPIRRKTDAVKEALDKGECSIKDIDSKVCSLLRLLNKTGKLDDRREPIPEHSVSRPEHETLIRKAGAAGMVLLKNDNGILPLKRESLKKVALLGPLAKTASAHGGGSASLNCHYKVTAYDAFVSRLAPEVELTTSPGAHIFRVYPVLTDNIFADKEQTTPGVAGQYFSTREIAADSVPIHSQVYRRSQIDSLLNDSVIDALSARYTTYFVPNQTGKHYWSYSSLGPSTMYIDGVELAAQPKDTIDSMPFIIGAQEEIRFQHEMEAGRAYKIRVDTQRPLGCIGDTTLIADPIGIHVGFVYQDEMERDLQGEAVALAKEADVAFVFVGNNTMWETEGIDMPSMALPDDQGSQNKLVSAIAAANPNTIVVLTTGTAKDLPWLDQVPALLQTWYGGQEAGNSLLDVVLGGVTPSGKLPFSWPRRIEDMPNYGHFGLDAHHSRAVTYNEGVFVGYRHFDRRSGASDSALFPFGFGLSYSSFVVEGASVSGTLVNDASKKITVIATVRNEGSTAGHETVQVYIAPPKASIASADRPLKTLAGFGKAYLQPGERGTVTINIDRTSAAFWDDSIRQWKVAAGDHEVLVGRSSAIEDIDVRLRLRSASEFNFAP</sequence>
<dbReference type="EMBL" id="CAWUHD010000039">
    <property type="protein sequence ID" value="CAK7221278.1"/>
    <property type="molecule type" value="Genomic_DNA"/>
</dbReference>
<gene>
    <name evidence="11" type="ORF">SEUCBS140593_004517</name>
</gene>
<keyword evidence="7" id="KW-0119">Carbohydrate metabolism</keyword>
<keyword evidence="6" id="KW-0325">Glycoprotein</keyword>
<keyword evidence="12" id="KW-1185">Reference proteome</keyword>
<keyword evidence="5" id="KW-0378">Hydrolase</keyword>
<protein>
    <recommendedName>
        <fullName evidence="4">beta-glucosidase</fullName>
        <ecNumber evidence="4">3.2.1.21</ecNumber>
    </recommendedName>
</protein>
<evidence type="ECO:0000256" key="2">
    <source>
        <dbReference type="ARBA" id="ARBA00004987"/>
    </source>
</evidence>
<name>A0ABP0BNR2_9PEZI</name>
<accession>A0ABP0BNR2</accession>
<dbReference type="SUPFAM" id="SSF51445">
    <property type="entry name" value="(Trans)glycosidases"/>
    <property type="match status" value="1"/>
</dbReference>
<evidence type="ECO:0000259" key="10">
    <source>
        <dbReference type="PROSITE" id="PS51820"/>
    </source>
</evidence>
<dbReference type="Gene3D" id="2.60.40.10">
    <property type="entry name" value="Immunoglobulins"/>
    <property type="match status" value="1"/>
</dbReference>
<evidence type="ECO:0000313" key="11">
    <source>
        <dbReference type="EMBL" id="CAK7221278.1"/>
    </source>
</evidence>
<evidence type="ECO:0000256" key="3">
    <source>
        <dbReference type="ARBA" id="ARBA00005336"/>
    </source>
</evidence>
<comment type="pathway">
    <text evidence="2">Glycan metabolism; cellulose degradation.</text>
</comment>
<dbReference type="InterPro" id="IPR036962">
    <property type="entry name" value="Glyco_hydro_3_N_sf"/>
</dbReference>
<evidence type="ECO:0000313" key="12">
    <source>
        <dbReference type="Proteomes" id="UP001642482"/>
    </source>
</evidence>
<evidence type="ECO:0000256" key="4">
    <source>
        <dbReference type="ARBA" id="ARBA00012744"/>
    </source>
</evidence>
<keyword evidence="8" id="KW-0326">Glycosidase</keyword>
<dbReference type="PRINTS" id="PR00133">
    <property type="entry name" value="GLHYDRLASE3"/>
</dbReference>
<evidence type="ECO:0000256" key="5">
    <source>
        <dbReference type="ARBA" id="ARBA00022801"/>
    </source>
</evidence>
<dbReference type="InterPro" id="IPR050288">
    <property type="entry name" value="Cellulose_deg_GH3"/>
</dbReference>
<dbReference type="InterPro" id="IPR037524">
    <property type="entry name" value="PA14/GLEYA"/>
</dbReference>
<dbReference type="Pfam" id="PF01915">
    <property type="entry name" value="Glyco_hydro_3_C"/>
    <property type="match status" value="1"/>
</dbReference>
<dbReference type="EC" id="3.2.1.21" evidence="4"/>
<dbReference type="SUPFAM" id="SSF52279">
    <property type="entry name" value="Beta-D-glucan exohydrolase, C-terminal domain"/>
    <property type="match status" value="1"/>
</dbReference>
<evidence type="ECO:0000256" key="1">
    <source>
        <dbReference type="ARBA" id="ARBA00000448"/>
    </source>
</evidence>